<evidence type="ECO:0000256" key="2">
    <source>
        <dbReference type="ARBA" id="ARBA00022734"/>
    </source>
</evidence>
<dbReference type="AlphaFoldDB" id="A0AAD8KGU1"/>
<dbReference type="Proteomes" id="UP001229421">
    <property type="component" value="Unassembled WGS sequence"/>
</dbReference>
<keyword evidence="2" id="KW-0430">Lectin</keyword>
<keyword evidence="5" id="KW-1185">Reference proteome</keyword>
<dbReference type="PROSITE" id="PS51752">
    <property type="entry name" value="JACALIN_LECTIN"/>
    <property type="match status" value="1"/>
</dbReference>
<dbReference type="SUPFAM" id="SSF51101">
    <property type="entry name" value="Mannose-binding lectins"/>
    <property type="match status" value="1"/>
</dbReference>
<dbReference type="EMBL" id="JAUHHV010000006">
    <property type="protein sequence ID" value="KAK1422518.1"/>
    <property type="molecule type" value="Genomic_DNA"/>
</dbReference>
<name>A0AAD8KGU1_TARER</name>
<organism evidence="4 5">
    <name type="scientific">Tagetes erecta</name>
    <name type="common">African marigold</name>
    <dbReference type="NCBI Taxonomy" id="13708"/>
    <lineage>
        <taxon>Eukaryota</taxon>
        <taxon>Viridiplantae</taxon>
        <taxon>Streptophyta</taxon>
        <taxon>Embryophyta</taxon>
        <taxon>Tracheophyta</taxon>
        <taxon>Spermatophyta</taxon>
        <taxon>Magnoliopsida</taxon>
        <taxon>eudicotyledons</taxon>
        <taxon>Gunneridae</taxon>
        <taxon>Pentapetalae</taxon>
        <taxon>asterids</taxon>
        <taxon>campanulids</taxon>
        <taxon>Asterales</taxon>
        <taxon>Asteraceae</taxon>
        <taxon>Asteroideae</taxon>
        <taxon>Heliantheae alliance</taxon>
        <taxon>Tageteae</taxon>
        <taxon>Tagetes</taxon>
    </lineage>
</organism>
<evidence type="ECO:0000313" key="5">
    <source>
        <dbReference type="Proteomes" id="UP001229421"/>
    </source>
</evidence>
<gene>
    <name evidence="4" type="ORF">QVD17_25695</name>
</gene>
<dbReference type="InterPro" id="IPR033734">
    <property type="entry name" value="Jacalin-like_lectin_dom_plant"/>
</dbReference>
<dbReference type="Pfam" id="PF01419">
    <property type="entry name" value="Jacalin"/>
    <property type="match status" value="1"/>
</dbReference>
<dbReference type="InterPro" id="IPR001229">
    <property type="entry name" value="Jacalin-like_lectin_dom"/>
</dbReference>
<comment type="caution">
    <text evidence="4">The sequence shown here is derived from an EMBL/GenBank/DDBJ whole genome shotgun (WGS) entry which is preliminary data.</text>
</comment>
<evidence type="ECO:0000259" key="3">
    <source>
        <dbReference type="PROSITE" id="PS51752"/>
    </source>
</evidence>
<dbReference type="CDD" id="cd09612">
    <property type="entry name" value="Jacalin"/>
    <property type="match status" value="1"/>
</dbReference>
<reference evidence="4" key="1">
    <citation type="journal article" date="2023" name="bioRxiv">
        <title>Improved chromosome-level genome assembly for marigold (Tagetes erecta).</title>
        <authorList>
            <person name="Jiang F."/>
            <person name="Yuan L."/>
            <person name="Wang S."/>
            <person name="Wang H."/>
            <person name="Xu D."/>
            <person name="Wang A."/>
            <person name="Fan W."/>
        </authorList>
    </citation>
    <scope>NUCLEOTIDE SEQUENCE</scope>
    <source>
        <strain evidence="4">WSJ</strain>
        <tissue evidence="4">Leaf</tissue>
    </source>
</reference>
<dbReference type="PANTHER" id="PTHR46506">
    <property type="entry name" value="OS05G0143600 PROTEIN"/>
    <property type="match status" value="1"/>
</dbReference>
<dbReference type="SMART" id="SM00915">
    <property type="entry name" value="Jacalin"/>
    <property type="match status" value="1"/>
</dbReference>
<accession>A0AAD8KGU1</accession>
<comment type="similarity">
    <text evidence="1">Belongs to the jacalin lectin family.</text>
</comment>
<dbReference type="InterPro" id="IPR046758">
    <property type="entry name" value="Sey1/RHD3-like_3HB"/>
</dbReference>
<evidence type="ECO:0000256" key="1">
    <source>
        <dbReference type="ARBA" id="ARBA00006568"/>
    </source>
</evidence>
<dbReference type="InterPro" id="IPR036404">
    <property type="entry name" value="Jacalin-like_lectin_dom_sf"/>
</dbReference>
<proteinExistence type="inferred from homology"/>
<feature type="domain" description="Jacalin-type lectin" evidence="3">
    <location>
        <begin position="93"/>
        <end position="243"/>
    </location>
</feature>
<sequence>MFRRIRSEVVDTFKTALRGALNEGEAGFAAIARERTRESMRQFDELCRDATSVQANFDTSQKRDKVSQDLSSHIINLQAARLSELRIQLADKRIHVGPWGGNGGDPWEFIPDGRITHIHIRCGKVIDAISFNYIDSQGNNHQSSNFGGSEGALTEVRFAYDEEIINIKGRVGGFGYFGTHTVITSLTFVTNRATYGPYGNHNGAGFFIPEGIDFSLPLSKGRIIGFYGKSSIYLENFGVVLSS</sequence>
<dbReference type="Pfam" id="PF20428">
    <property type="entry name" value="Sey1_3HB"/>
    <property type="match status" value="1"/>
</dbReference>
<dbReference type="Gene3D" id="2.100.10.30">
    <property type="entry name" value="Jacalin-like lectin domain"/>
    <property type="match status" value="1"/>
</dbReference>
<dbReference type="GO" id="GO:0030246">
    <property type="term" value="F:carbohydrate binding"/>
    <property type="evidence" value="ECO:0007669"/>
    <property type="project" value="UniProtKB-KW"/>
</dbReference>
<protein>
    <recommendedName>
        <fullName evidence="3">Jacalin-type lectin domain-containing protein</fullName>
    </recommendedName>
</protein>
<evidence type="ECO:0000313" key="4">
    <source>
        <dbReference type="EMBL" id="KAK1422518.1"/>
    </source>
</evidence>